<protein>
    <recommendedName>
        <fullName evidence="10">CDC20/Fizzy WD40 domain-containing protein</fullName>
    </recommendedName>
</protein>
<feature type="compositionally biased region" description="Low complexity" evidence="9">
    <location>
        <begin position="78"/>
        <end position="92"/>
    </location>
</feature>
<keyword evidence="12" id="KW-1185">Reference proteome</keyword>
<evidence type="ECO:0000256" key="8">
    <source>
        <dbReference type="PROSITE-ProRule" id="PRU00221"/>
    </source>
</evidence>
<feature type="region of interest" description="Disordered" evidence="9">
    <location>
        <begin position="1"/>
        <end position="98"/>
    </location>
</feature>
<dbReference type="OrthoDB" id="10263272at2759"/>
<dbReference type="GO" id="GO:0005680">
    <property type="term" value="C:anaphase-promoting complex"/>
    <property type="evidence" value="ECO:0007669"/>
    <property type="project" value="TreeGrafter"/>
</dbReference>
<dbReference type="SUPFAM" id="SSF50998">
    <property type="entry name" value="Quinoprotein alcohol dehydrogenase-like"/>
    <property type="match status" value="1"/>
</dbReference>
<gene>
    <name evidence="11" type="ORF">KP509_10G063800</name>
</gene>
<dbReference type="Gene3D" id="2.130.10.10">
    <property type="entry name" value="YVTN repeat-like/Quinoprotein amine dehydrogenase"/>
    <property type="match status" value="1"/>
</dbReference>
<proteinExistence type="inferred from homology"/>
<evidence type="ECO:0000256" key="7">
    <source>
        <dbReference type="ARBA" id="ARBA00023306"/>
    </source>
</evidence>
<dbReference type="SMART" id="SM00320">
    <property type="entry name" value="WD40"/>
    <property type="match status" value="5"/>
</dbReference>
<keyword evidence="3 8" id="KW-0853">WD repeat</keyword>
<keyword evidence="7" id="KW-0131">Cell cycle</keyword>
<dbReference type="Pfam" id="PF24807">
    <property type="entry name" value="WD40_CDC20-Fz"/>
    <property type="match status" value="1"/>
</dbReference>
<organism evidence="11 12">
    <name type="scientific">Ceratopteris richardii</name>
    <name type="common">Triangle waterfern</name>
    <dbReference type="NCBI Taxonomy" id="49495"/>
    <lineage>
        <taxon>Eukaryota</taxon>
        <taxon>Viridiplantae</taxon>
        <taxon>Streptophyta</taxon>
        <taxon>Embryophyta</taxon>
        <taxon>Tracheophyta</taxon>
        <taxon>Polypodiopsida</taxon>
        <taxon>Polypodiidae</taxon>
        <taxon>Polypodiales</taxon>
        <taxon>Pteridineae</taxon>
        <taxon>Pteridaceae</taxon>
        <taxon>Parkerioideae</taxon>
        <taxon>Ceratopteris</taxon>
    </lineage>
</organism>
<keyword evidence="5" id="KW-0677">Repeat</keyword>
<evidence type="ECO:0000256" key="4">
    <source>
        <dbReference type="ARBA" id="ARBA00022618"/>
    </source>
</evidence>
<dbReference type="PROSITE" id="PS50082">
    <property type="entry name" value="WD_REPEATS_2"/>
    <property type="match status" value="2"/>
</dbReference>
<dbReference type="EMBL" id="CM035415">
    <property type="protein sequence ID" value="KAH7427858.1"/>
    <property type="molecule type" value="Genomic_DNA"/>
</dbReference>
<evidence type="ECO:0000256" key="1">
    <source>
        <dbReference type="ARBA" id="ARBA00004906"/>
    </source>
</evidence>
<feature type="compositionally biased region" description="Basic and acidic residues" evidence="9">
    <location>
        <begin position="1"/>
        <end position="18"/>
    </location>
</feature>
<dbReference type="PROSITE" id="PS50294">
    <property type="entry name" value="WD_REPEATS_REGION"/>
    <property type="match status" value="2"/>
</dbReference>
<comment type="caution">
    <text evidence="11">The sequence shown here is derived from an EMBL/GenBank/DDBJ whole genome shotgun (WGS) entry which is preliminary data.</text>
</comment>
<comment type="similarity">
    <text evidence="2">Belongs to the WD repeat CDC20/Fizzy family.</text>
</comment>
<dbReference type="GO" id="GO:1905786">
    <property type="term" value="P:positive regulation of anaphase-promoting complex-dependent catabolic process"/>
    <property type="evidence" value="ECO:0007669"/>
    <property type="project" value="TreeGrafter"/>
</dbReference>
<accession>A0A8T2TZP4</accession>
<dbReference type="InterPro" id="IPR056150">
    <property type="entry name" value="WD40_CDC20-Fz"/>
</dbReference>
<feature type="repeat" description="WD" evidence="8">
    <location>
        <begin position="356"/>
        <end position="387"/>
    </location>
</feature>
<dbReference type="PANTHER" id="PTHR19918">
    <property type="entry name" value="CELL DIVISION CYCLE 20 CDC20 FIZZY -RELATED"/>
    <property type="match status" value="1"/>
</dbReference>
<dbReference type="GO" id="GO:0031145">
    <property type="term" value="P:anaphase-promoting complex-dependent catabolic process"/>
    <property type="evidence" value="ECO:0007669"/>
    <property type="project" value="TreeGrafter"/>
</dbReference>
<evidence type="ECO:0000259" key="10">
    <source>
        <dbReference type="Pfam" id="PF24807"/>
    </source>
</evidence>
<dbReference type="Proteomes" id="UP000825935">
    <property type="component" value="Chromosome 10"/>
</dbReference>
<evidence type="ECO:0000256" key="6">
    <source>
        <dbReference type="ARBA" id="ARBA00022776"/>
    </source>
</evidence>
<reference evidence="11" key="1">
    <citation type="submission" date="2021-08" db="EMBL/GenBank/DDBJ databases">
        <title>WGS assembly of Ceratopteris richardii.</title>
        <authorList>
            <person name="Marchant D.B."/>
            <person name="Chen G."/>
            <person name="Jenkins J."/>
            <person name="Shu S."/>
            <person name="Leebens-Mack J."/>
            <person name="Grimwood J."/>
            <person name="Schmutz J."/>
            <person name="Soltis P."/>
            <person name="Soltis D."/>
            <person name="Chen Z.-H."/>
        </authorList>
    </citation>
    <scope>NUCLEOTIDE SEQUENCE</scope>
    <source>
        <strain evidence="11">Whitten #5841</strain>
        <tissue evidence="11">Leaf</tissue>
    </source>
</reference>
<evidence type="ECO:0000313" key="12">
    <source>
        <dbReference type="Proteomes" id="UP000825935"/>
    </source>
</evidence>
<sequence>MEDFMVEDRIRDPTRTERASISQPASAPVRRSDDTPLLSDAAELPASSNPNPSSSTAASLDTHINPTFPKSPLKERSGSAFSTPSSSHTSYSDRFIPSRTGSHLSTFALLERSPTGAYSTPSSDGREDGAAAYSMLLRTELFGPDVASTISSSSSEKLPTARELKFSPMSPNKNIFRFKTDLRSGSTSTKPESPYSLSPVGVDSALAGTLSSPRKAPRKIPRSPYKVLDAPALQDDFYLNLVDWSSHNVLSVGLGTCVYLWSACTSKVTKLCDLGPDDTVCSVGWTQRGTYLAVGTNLGGVQIWDAQRCKKVRTMGGHRTRVGTLAWGSHILSSGSRDRSILQRDIRVQADFVNKLTGHKSEVCGLKWSYDDRELASGGNDNQLFVWGQQGTQPMLKFSEHTAAVKAIAWSPHQHGLLASGGGTADRCIRFWNTATSSHLSCVDTGSQVCNLVWSKNVNELVSTHGYSQNQIIVWRYPAMSKLATLTGHTFRVLYLAISPDGQTIVTGAGDETLRFWTVFPSLSSQCNAQNHGILSLGRTHIR</sequence>
<name>A0A8T2TZP4_CERRI</name>
<evidence type="ECO:0000256" key="9">
    <source>
        <dbReference type="SAM" id="MobiDB-lite"/>
    </source>
</evidence>
<dbReference type="InterPro" id="IPR015943">
    <property type="entry name" value="WD40/YVTN_repeat-like_dom_sf"/>
</dbReference>
<dbReference type="InterPro" id="IPR033010">
    <property type="entry name" value="Cdc20/Fizzy"/>
</dbReference>
<dbReference type="InterPro" id="IPR001680">
    <property type="entry name" value="WD40_rpt"/>
</dbReference>
<dbReference type="GO" id="GO:1990757">
    <property type="term" value="F:ubiquitin ligase activator activity"/>
    <property type="evidence" value="ECO:0007669"/>
    <property type="project" value="TreeGrafter"/>
</dbReference>
<feature type="domain" description="CDC20/Fizzy WD40" evidence="10">
    <location>
        <begin position="228"/>
        <end position="517"/>
    </location>
</feature>
<evidence type="ECO:0000313" key="11">
    <source>
        <dbReference type="EMBL" id="KAH7427858.1"/>
    </source>
</evidence>
<dbReference type="InterPro" id="IPR011047">
    <property type="entry name" value="Quinoprotein_ADH-like_sf"/>
</dbReference>
<evidence type="ECO:0000256" key="5">
    <source>
        <dbReference type="ARBA" id="ARBA00022737"/>
    </source>
</evidence>
<comment type="pathway">
    <text evidence="1">Protein modification; protein ubiquitination.</text>
</comment>
<evidence type="ECO:0000256" key="2">
    <source>
        <dbReference type="ARBA" id="ARBA00006445"/>
    </source>
</evidence>
<feature type="compositionally biased region" description="Low complexity" evidence="9">
    <location>
        <begin position="45"/>
        <end position="59"/>
    </location>
</feature>
<keyword evidence="6" id="KW-0498">Mitosis</keyword>
<feature type="repeat" description="WD" evidence="8">
    <location>
        <begin position="486"/>
        <end position="519"/>
    </location>
</feature>
<dbReference type="PANTHER" id="PTHR19918:SF1">
    <property type="entry name" value="FIZZY-RELATED PROTEIN HOMOLOG"/>
    <property type="match status" value="1"/>
</dbReference>
<dbReference type="GO" id="GO:0051301">
    <property type="term" value="P:cell division"/>
    <property type="evidence" value="ECO:0007669"/>
    <property type="project" value="UniProtKB-KW"/>
</dbReference>
<dbReference type="AlphaFoldDB" id="A0A8T2TZP4"/>
<evidence type="ECO:0000256" key="3">
    <source>
        <dbReference type="ARBA" id="ARBA00022574"/>
    </source>
</evidence>
<dbReference type="FunFam" id="2.130.10.10:FF:000025">
    <property type="entry name" value="FIZZY-related 2 isoform 1"/>
    <property type="match status" value="1"/>
</dbReference>
<dbReference type="GO" id="GO:0010997">
    <property type="term" value="F:anaphase-promoting complex binding"/>
    <property type="evidence" value="ECO:0007669"/>
    <property type="project" value="InterPro"/>
</dbReference>
<dbReference type="OMA" id="WVQRGTH"/>
<keyword evidence="4" id="KW-0132">Cell division</keyword>